<dbReference type="InterPro" id="IPR036890">
    <property type="entry name" value="HATPase_C_sf"/>
</dbReference>
<feature type="domain" description="Histidine kinase" evidence="15">
    <location>
        <begin position="541"/>
        <end position="754"/>
    </location>
</feature>
<evidence type="ECO:0000256" key="6">
    <source>
        <dbReference type="ARBA" id="ARBA00022679"/>
    </source>
</evidence>
<dbReference type="InterPro" id="IPR003661">
    <property type="entry name" value="HisK_dim/P_dom"/>
</dbReference>
<evidence type="ECO:0000256" key="12">
    <source>
        <dbReference type="ARBA" id="ARBA00023012"/>
    </source>
</evidence>
<keyword evidence="5" id="KW-0597">Phosphoprotein</keyword>
<dbReference type="SUPFAM" id="SSF47384">
    <property type="entry name" value="Homodimeric domain of signal transducing histidine kinase"/>
    <property type="match status" value="1"/>
</dbReference>
<keyword evidence="12" id="KW-0902">Two-component regulatory system</keyword>
<feature type="transmembrane region" description="Helical" evidence="14">
    <location>
        <begin position="322"/>
        <end position="343"/>
    </location>
</feature>
<keyword evidence="10" id="KW-0067">ATP-binding</keyword>
<name>A0ABU1EIQ7_9CLOT</name>
<accession>A0ABU1EIQ7</accession>
<evidence type="ECO:0000313" key="16">
    <source>
        <dbReference type="EMBL" id="MDR5587844.1"/>
    </source>
</evidence>
<evidence type="ECO:0000313" key="17">
    <source>
        <dbReference type="Proteomes" id="UP001256646"/>
    </source>
</evidence>
<dbReference type="EC" id="2.7.13.3" evidence="3"/>
<keyword evidence="17" id="KW-1185">Reference proteome</keyword>
<keyword evidence="7 14" id="KW-0812">Transmembrane</keyword>
<evidence type="ECO:0000256" key="14">
    <source>
        <dbReference type="SAM" id="Phobius"/>
    </source>
</evidence>
<evidence type="ECO:0000256" key="8">
    <source>
        <dbReference type="ARBA" id="ARBA00022741"/>
    </source>
</evidence>
<dbReference type="PANTHER" id="PTHR45528:SF1">
    <property type="entry name" value="SENSOR HISTIDINE KINASE CPXA"/>
    <property type="match status" value="1"/>
</dbReference>
<dbReference type="Proteomes" id="UP001256646">
    <property type="component" value="Unassembled WGS sequence"/>
</dbReference>
<feature type="transmembrane region" description="Helical" evidence="14">
    <location>
        <begin position="12"/>
        <end position="30"/>
    </location>
</feature>
<comment type="subcellular location">
    <subcellularLocation>
        <location evidence="2">Cell membrane</location>
        <topology evidence="2">Multi-pass membrane protein</topology>
    </subcellularLocation>
</comment>
<comment type="catalytic activity">
    <reaction evidence="1">
        <text>ATP + protein L-histidine = ADP + protein N-phospho-L-histidine.</text>
        <dbReference type="EC" id="2.7.13.3"/>
    </reaction>
</comment>
<evidence type="ECO:0000256" key="7">
    <source>
        <dbReference type="ARBA" id="ARBA00022692"/>
    </source>
</evidence>
<evidence type="ECO:0000256" key="4">
    <source>
        <dbReference type="ARBA" id="ARBA00022475"/>
    </source>
</evidence>
<evidence type="ECO:0000256" key="5">
    <source>
        <dbReference type="ARBA" id="ARBA00022553"/>
    </source>
</evidence>
<evidence type="ECO:0000256" key="2">
    <source>
        <dbReference type="ARBA" id="ARBA00004651"/>
    </source>
</evidence>
<dbReference type="InterPro" id="IPR036097">
    <property type="entry name" value="HisK_dim/P_sf"/>
</dbReference>
<evidence type="ECO:0000256" key="3">
    <source>
        <dbReference type="ARBA" id="ARBA00012438"/>
    </source>
</evidence>
<dbReference type="InterPro" id="IPR050398">
    <property type="entry name" value="HssS/ArlS-like"/>
</dbReference>
<dbReference type="Pfam" id="PF02518">
    <property type="entry name" value="HATPase_c"/>
    <property type="match status" value="1"/>
</dbReference>
<keyword evidence="4" id="KW-1003">Cell membrane</keyword>
<keyword evidence="9 16" id="KW-0418">Kinase</keyword>
<dbReference type="EMBL" id="JAVJAN010000025">
    <property type="protein sequence ID" value="MDR5587844.1"/>
    <property type="molecule type" value="Genomic_DNA"/>
</dbReference>
<organism evidence="16 17">
    <name type="scientific">Clostridium aquiflavi</name>
    <dbReference type="NCBI Taxonomy" id="3073603"/>
    <lineage>
        <taxon>Bacteria</taxon>
        <taxon>Bacillati</taxon>
        <taxon>Bacillota</taxon>
        <taxon>Clostridia</taxon>
        <taxon>Eubacteriales</taxon>
        <taxon>Clostridiaceae</taxon>
        <taxon>Clostridium</taxon>
    </lineage>
</organism>
<feature type="transmembrane region" description="Helical" evidence="14">
    <location>
        <begin position="421"/>
        <end position="447"/>
    </location>
</feature>
<dbReference type="Pfam" id="PF00512">
    <property type="entry name" value="HisKA"/>
    <property type="match status" value="1"/>
</dbReference>
<gene>
    <name evidence="16" type="ORF">RGC78_10235</name>
</gene>
<evidence type="ECO:0000259" key="15">
    <source>
        <dbReference type="PROSITE" id="PS50109"/>
    </source>
</evidence>
<keyword evidence="6" id="KW-0808">Transferase</keyword>
<dbReference type="SMART" id="SM00388">
    <property type="entry name" value="HisKA"/>
    <property type="match status" value="1"/>
</dbReference>
<dbReference type="CDD" id="cd00082">
    <property type="entry name" value="HisKA"/>
    <property type="match status" value="1"/>
</dbReference>
<keyword evidence="8" id="KW-0547">Nucleotide-binding</keyword>
<dbReference type="Gene3D" id="3.30.565.10">
    <property type="entry name" value="Histidine kinase-like ATPase, C-terminal domain"/>
    <property type="match status" value="1"/>
</dbReference>
<dbReference type="GO" id="GO:0016301">
    <property type="term" value="F:kinase activity"/>
    <property type="evidence" value="ECO:0007669"/>
    <property type="project" value="UniProtKB-KW"/>
</dbReference>
<reference evidence="16 17" key="1">
    <citation type="submission" date="2023-09" db="EMBL/GenBank/DDBJ databases">
        <authorList>
            <person name="Zhai L."/>
        </authorList>
    </citation>
    <scope>NUCLEOTIDE SEQUENCE [LARGE SCALE GENOMIC DNA]</scope>
    <source>
        <strain evidence="16 17">5 N-1</strain>
    </source>
</reference>
<keyword evidence="11 14" id="KW-1133">Transmembrane helix</keyword>
<evidence type="ECO:0000256" key="1">
    <source>
        <dbReference type="ARBA" id="ARBA00000085"/>
    </source>
</evidence>
<evidence type="ECO:0000256" key="10">
    <source>
        <dbReference type="ARBA" id="ARBA00022840"/>
    </source>
</evidence>
<feature type="transmembrane region" description="Helical" evidence="14">
    <location>
        <begin position="282"/>
        <end position="301"/>
    </location>
</feature>
<keyword evidence="13 14" id="KW-0472">Membrane</keyword>
<feature type="transmembrane region" description="Helical" evidence="14">
    <location>
        <begin position="459"/>
        <end position="477"/>
    </location>
</feature>
<dbReference type="PROSITE" id="PS50109">
    <property type="entry name" value="HIS_KIN"/>
    <property type="match status" value="1"/>
</dbReference>
<evidence type="ECO:0000256" key="11">
    <source>
        <dbReference type="ARBA" id="ARBA00022989"/>
    </source>
</evidence>
<sequence>MDTKLKNNKKIRYTNLLILLLCIMILPIFMSSSNKFIRAQNNTKVEQFLVDVMNDVCFSARDMNYYVNESDGSLKEEAIQNQIKYLENVDRGSLNDVTNEIKNFMSDNEENNNLPESDEEKLKFLEHNEYYNEMVDRRNKLEEKLKQGDEAYREEGIKSIQDYLEDKYQYLAEYRNVEYYIEKNEEEEPITNIKGKSKNDIINETQSNYKYYIMFLNINYKVPEEINVSNSLKESINGTHNYYGIQNLYNNKQVIVRISNPLKSGDEIANDINEKNEENFKGYAFLILTLLDIFMIIILILKCKKTLYVILKDNFIIRLYKNLFIEIRCLIFVLSIICLRFLYDVVCWSDILYWNDLYTLIIVEFISIYLVVSDIRNLYLLNKEINIKNYICKKSLLYKMLFKMKELMKESFLIKSTSSRLIISIIVFITYAIVVFIQAYWMGYVGWWPYMEPYEVMKLIPSIIFTICIIMYFLFVARNINRIKIGTDNILKGNYNNKIDVKGAIILKDIANNVMNIEDGLDKAIDKAVKSEKMKGELITNVSHDLKTPLTSIINYIDLLDKENVSEEDKKRYLEILKERSLRLKVLIEDLFEASKAASGTLELDMENLDLVALIRQTIGEFENEIEKSNLQFIKNIPEKKLSIYADGKKTFRVFQNLISNILKYSMKNSRVYIEVFEENEYISIVFKNISEYQVDFTEEEILERFKRGDSSRTTEGSGLGLSIAKSLVELQGGQFTISIDGDLFKVVVNLKKA</sequence>
<dbReference type="InterPro" id="IPR003594">
    <property type="entry name" value="HATPase_dom"/>
</dbReference>
<protein>
    <recommendedName>
        <fullName evidence="3">histidine kinase</fullName>
        <ecNumber evidence="3">2.7.13.3</ecNumber>
    </recommendedName>
</protein>
<dbReference type="InterPro" id="IPR005467">
    <property type="entry name" value="His_kinase_dom"/>
</dbReference>
<feature type="transmembrane region" description="Helical" evidence="14">
    <location>
        <begin position="355"/>
        <end position="372"/>
    </location>
</feature>
<dbReference type="PANTHER" id="PTHR45528">
    <property type="entry name" value="SENSOR HISTIDINE KINASE CPXA"/>
    <property type="match status" value="1"/>
</dbReference>
<dbReference type="RefSeq" id="WP_309556573.1">
    <property type="nucleotide sequence ID" value="NZ_JAVJAN010000025.1"/>
</dbReference>
<evidence type="ECO:0000256" key="9">
    <source>
        <dbReference type="ARBA" id="ARBA00022777"/>
    </source>
</evidence>
<evidence type="ECO:0000256" key="13">
    <source>
        <dbReference type="ARBA" id="ARBA00023136"/>
    </source>
</evidence>
<comment type="caution">
    <text evidence="16">The sequence shown here is derived from an EMBL/GenBank/DDBJ whole genome shotgun (WGS) entry which is preliminary data.</text>
</comment>
<dbReference type="Gene3D" id="1.10.287.130">
    <property type="match status" value="1"/>
</dbReference>
<dbReference type="SMART" id="SM00387">
    <property type="entry name" value="HATPase_c"/>
    <property type="match status" value="1"/>
</dbReference>
<proteinExistence type="predicted"/>
<dbReference type="SUPFAM" id="SSF55874">
    <property type="entry name" value="ATPase domain of HSP90 chaperone/DNA topoisomerase II/histidine kinase"/>
    <property type="match status" value="1"/>
</dbReference>